<dbReference type="GO" id="GO:0003677">
    <property type="term" value="F:DNA binding"/>
    <property type="evidence" value="ECO:0007669"/>
    <property type="project" value="UniProtKB-KW"/>
</dbReference>
<dbReference type="Pfam" id="PF13377">
    <property type="entry name" value="Peripla_BP_3"/>
    <property type="match status" value="1"/>
</dbReference>
<keyword evidence="2 5" id="KW-0238">DNA-binding</keyword>
<comment type="caution">
    <text evidence="5">The sequence shown here is derived from an EMBL/GenBank/DDBJ whole genome shotgun (WGS) entry which is preliminary data.</text>
</comment>
<dbReference type="Proteomes" id="UP001597493">
    <property type="component" value="Unassembled WGS sequence"/>
</dbReference>
<proteinExistence type="predicted"/>
<dbReference type="InterPro" id="IPR000843">
    <property type="entry name" value="HTH_LacI"/>
</dbReference>
<name>A0ABW5QWK5_9BACL</name>
<dbReference type="InterPro" id="IPR046335">
    <property type="entry name" value="LacI/GalR-like_sensor"/>
</dbReference>
<dbReference type="CDD" id="cd01392">
    <property type="entry name" value="HTH_LacI"/>
    <property type="match status" value="1"/>
</dbReference>
<dbReference type="PRINTS" id="PR00036">
    <property type="entry name" value="HTHLACI"/>
</dbReference>
<dbReference type="Gene3D" id="3.40.50.2300">
    <property type="match status" value="2"/>
</dbReference>
<evidence type="ECO:0000259" key="4">
    <source>
        <dbReference type="PROSITE" id="PS50932"/>
    </source>
</evidence>
<keyword evidence="1" id="KW-0805">Transcription regulation</keyword>
<accession>A0ABW5QWK5</accession>
<dbReference type="CDD" id="cd06267">
    <property type="entry name" value="PBP1_LacI_sugar_binding-like"/>
    <property type="match status" value="1"/>
</dbReference>
<dbReference type="PROSITE" id="PS50932">
    <property type="entry name" value="HTH_LACI_2"/>
    <property type="match status" value="1"/>
</dbReference>
<evidence type="ECO:0000256" key="2">
    <source>
        <dbReference type="ARBA" id="ARBA00023125"/>
    </source>
</evidence>
<dbReference type="RefSeq" id="WP_379272534.1">
    <property type="nucleotide sequence ID" value="NZ_JBHUGT010000013.1"/>
</dbReference>
<dbReference type="EMBL" id="JBHUMY010000011">
    <property type="protein sequence ID" value="MFD2660719.1"/>
    <property type="molecule type" value="Genomic_DNA"/>
</dbReference>
<feature type="domain" description="HTH lacI-type" evidence="4">
    <location>
        <begin position="4"/>
        <end position="58"/>
    </location>
</feature>
<organism evidence="5 6">
    <name type="scientific">Paenibacillus thailandensis</name>
    <dbReference type="NCBI Taxonomy" id="393250"/>
    <lineage>
        <taxon>Bacteria</taxon>
        <taxon>Bacillati</taxon>
        <taxon>Bacillota</taxon>
        <taxon>Bacilli</taxon>
        <taxon>Bacillales</taxon>
        <taxon>Paenibacillaceae</taxon>
        <taxon>Paenibacillus</taxon>
    </lineage>
</organism>
<evidence type="ECO:0000313" key="5">
    <source>
        <dbReference type="EMBL" id="MFD2660719.1"/>
    </source>
</evidence>
<dbReference type="Pfam" id="PF00356">
    <property type="entry name" value="LacI"/>
    <property type="match status" value="1"/>
</dbReference>
<evidence type="ECO:0000256" key="1">
    <source>
        <dbReference type="ARBA" id="ARBA00023015"/>
    </source>
</evidence>
<dbReference type="InterPro" id="IPR028082">
    <property type="entry name" value="Peripla_BP_I"/>
</dbReference>
<keyword evidence="6" id="KW-1185">Reference proteome</keyword>
<dbReference type="PANTHER" id="PTHR30146">
    <property type="entry name" value="LACI-RELATED TRANSCRIPTIONAL REPRESSOR"/>
    <property type="match status" value="1"/>
</dbReference>
<evidence type="ECO:0000313" key="6">
    <source>
        <dbReference type="Proteomes" id="UP001597493"/>
    </source>
</evidence>
<dbReference type="PANTHER" id="PTHR30146:SF109">
    <property type="entry name" value="HTH-TYPE TRANSCRIPTIONAL REGULATOR GALS"/>
    <property type="match status" value="1"/>
</dbReference>
<evidence type="ECO:0000256" key="3">
    <source>
        <dbReference type="ARBA" id="ARBA00023163"/>
    </source>
</evidence>
<keyword evidence="3" id="KW-0804">Transcription</keyword>
<dbReference type="SUPFAM" id="SSF53822">
    <property type="entry name" value="Periplasmic binding protein-like I"/>
    <property type="match status" value="1"/>
</dbReference>
<gene>
    <name evidence="5" type="ORF">ACFSW5_10730</name>
</gene>
<dbReference type="Gene3D" id="1.10.260.40">
    <property type="entry name" value="lambda repressor-like DNA-binding domains"/>
    <property type="match status" value="1"/>
</dbReference>
<dbReference type="PROSITE" id="PS00356">
    <property type="entry name" value="HTH_LACI_1"/>
    <property type="match status" value="1"/>
</dbReference>
<reference evidence="6" key="1">
    <citation type="journal article" date="2019" name="Int. J. Syst. Evol. Microbiol.">
        <title>The Global Catalogue of Microorganisms (GCM) 10K type strain sequencing project: providing services to taxonomists for standard genome sequencing and annotation.</title>
        <authorList>
            <consortium name="The Broad Institute Genomics Platform"/>
            <consortium name="The Broad Institute Genome Sequencing Center for Infectious Disease"/>
            <person name="Wu L."/>
            <person name="Ma J."/>
        </authorList>
    </citation>
    <scope>NUCLEOTIDE SEQUENCE [LARGE SCALE GENOMIC DNA]</scope>
    <source>
        <strain evidence="6">TISTR 1827</strain>
    </source>
</reference>
<dbReference type="SMART" id="SM00354">
    <property type="entry name" value="HTH_LACI"/>
    <property type="match status" value="1"/>
</dbReference>
<dbReference type="InterPro" id="IPR010982">
    <property type="entry name" value="Lambda_DNA-bd_dom_sf"/>
</dbReference>
<protein>
    <submittedName>
        <fullName evidence="5">LacI family DNA-binding transcriptional regulator</fullName>
    </submittedName>
</protein>
<sequence length="349" mass="38808">MKPVTIYDIAKEAGVSVATVSRVLNNSAPVKHETRDKIKDLIQKYQFQPNALARSLLKKETGTIGIIFPDITNPFFPMLLAGLEEEARSKGYHFFLCDTVSTMGQMEDQYERESQYISILMEKQVDGIIMVGGRINLARPSKELTTEVAETAKRVPVLLINGQLPGTDLNRIYADERLGAELATQHLIDLGHRRIAFAGGYRFMSNSVQRIQGFRKTMERNGLAVRPEWTLVTGYSADSGKEAFETLHSMGELPTAVFCANDQIAIGMLKAARKAGLKVPEDLSLVGFDDIPYASYSIPELTTVSLRSYEVGRSALDLLHRMIGKEKVSKRTVVKPELIVRESTAPPRC</sequence>
<dbReference type="SUPFAM" id="SSF47413">
    <property type="entry name" value="lambda repressor-like DNA-binding domains"/>
    <property type="match status" value="1"/>
</dbReference>